<comment type="caution">
    <text evidence="2">The sequence shown here is derived from an EMBL/GenBank/DDBJ whole genome shotgun (WGS) entry which is preliminary data.</text>
</comment>
<organism evidence="2 3">
    <name type="scientific">Tetraparma gracilis</name>
    <dbReference type="NCBI Taxonomy" id="2962635"/>
    <lineage>
        <taxon>Eukaryota</taxon>
        <taxon>Sar</taxon>
        <taxon>Stramenopiles</taxon>
        <taxon>Ochrophyta</taxon>
        <taxon>Bolidophyceae</taxon>
        <taxon>Parmales</taxon>
        <taxon>Triparmaceae</taxon>
        <taxon>Tetraparma</taxon>
    </lineage>
</organism>
<keyword evidence="1" id="KW-1133">Transmembrane helix</keyword>
<name>A0ABQ6MKC4_9STRA</name>
<keyword evidence="3" id="KW-1185">Reference proteome</keyword>
<evidence type="ECO:0000313" key="2">
    <source>
        <dbReference type="EMBL" id="GMI27455.1"/>
    </source>
</evidence>
<dbReference type="Proteomes" id="UP001165060">
    <property type="component" value="Unassembled WGS sequence"/>
</dbReference>
<feature type="transmembrane region" description="Helical" evidence="1">
    <location>
        <begin position="66"/>
        <end position="89"/>
    </location>
</feature>
<protein>
    <submittedName>
        <fullName evidence="2">Uncharacterized protein</fullName>
    </submittedName>
</protein>
<dbReference type="EMBL" id="BRYB01002912">
    <property type="protein sequence ID" value="GMI27455.1"/>
    <property type="molecule type" value="Genomic_DNA"/>
</dbReference>
<feature type="transmembrane region" description="Helical" evidence="1">
    <location>
        <begin position="34"/>
        <end position="54"/>
    </location>
</feature>
<evidence type="ECO:0000256" key="1">
    <source>
        <dbReference type="SAM" id="Phobius"/>
    </source>
</evidence>
<accession>A0ABQ6MKC4</accession>
<sequence>MTSVGTPSSVYETVRSLRQARAQRLGALQRKLPTIHMALLWVLATIELVSFPLLGAGTQTIGGYNVLTVEGVLFGIMTFGIVMTLRVVFELWKPRGGAYNVDGVLAVMVKGLEEELGIRMEQAASNEKFLKMMSPDRPRLQAPGTGGLIGAAMDDRDEAEELRRMRVVGADE</sequence>
<keyword evidence="1" id="KW-0812">Transmembrane</keyword>
<evidence type="ECO:0000313" key="3">
    <source>
        <dbReference type="Proteomes" id="UP001165060"/>
    </source>
</evidence>
<proteinExistence type="predicted"/>
<reference evidence="2 3" key="1">
    <citation type="journal article" date="2023" name="Commun. Biol.">
        <title>Genome analysis of Parmales, the sister group of diatoms, reveals the evolutionary specialization of diatoms from phago-mixotrophs to photoautotrophs.</title>
        <authorList>
            <person name="Ban H."/>
            <person name="Sato S."/>
            <person name="Yoshikawa S."/>
            <person name="Yamada K."/>
            <person name="Nakamura Y."/>
            <person name="Ichinomiya M."/>
            <person name="Sato N."/>
            <person name="Blanc-Mathieu R."/>
            <person name="Endo H."/>
            <person name="Kuwata A."/>
            <person name="Ogata H."/>
        </authorList>
    </citation>
    <scope>NUCLEOTIDE SEQUENCE [LARGE SCALE GENOMIC DNA]</scope>
</reference>
<gene>
    <name evidence="2" type="ORF">TeGR_g5098</name>
</gene>
<keyword evidence="1" id="KW-0472">Membrane</keyword>